<name>A5Z6B0_9FIRM</name>
<dbReference type="AlphaFoldDB" id="A5Z6B0"/>
<gene>
    <name evidence="1" type="ORF">EUBVEN_01243</name>
</gene>
<reference evidence="1 2" key="1">
    <citation type="submission" date="2007-03" db="EMBL/GenBank/DDBJ databases">
        <authorList>
            <person name="Fulton L."/>
            <person name="Clifton S."/>
            <person name="Fulton B."/>
            <person name="Xu J."/>
            <person name="Minx P."/>
            <person name="Pepin K.H."/>
            <person name="Johnson M."/>
            <person name="Thiruvilangam P."/>
            <person name="Bhonagiri V."/>
            <person name="Nash W.E."/>
            <person name="Mardis E.R."/>
            <person name="Wilson R.K."/>
        </authorList>
    </citation>
    <scope>NUCLEOTIDE SEQUENCE [LARGE SCALE GENOMIC DNA]</scope>
    <source>
        <strain evidence="1 2">ATCC 27560</strain>
    </source>
</reference>
<dbReference type="Proteomes" id="UP000006000">
    <property type="component" value="Unassembled WGS sequence"/>
</dbReference>
<organism evidence="1 2">
    <name type="scientific">Eubacterium ventriosum ATCC 27560</name>
    <dbReference type="NCBI Taxonomy" id="411463"/>
    <lineage>
        <taxon>Bacteria</taxon>
        <taxon>Bacillati</taxon>
        <taxon>Bacillota</taxon>
        <taxon>Clostridia</taxon>
        <taxon>Eubacteriales</taxon>
        <taxon>Eubacteriaceae</taxon>
        <taxon>Eubacterium</taxon>
    </lineage>
</organism>
<reference evidence="1 2" key="2">
    <citation type="submission" date="2007-04" db="EMBL/GenBank/DDBJ databases">
        <title>Draft genome sequence of Eubacterium ventriosum (ATCC 27560).</title>
        <authorList>
            <person name="Sudarsanam P."/>
            <person name="Ley R."/>
            <person name="Guruge J."/>
            <person name="Turnbaugh P.J."/>
            <person name="Mahowald M."/>
            <person name="Liep D."/>
            <person name="Gordon J."/>
        </authorList>
    </citation>
    <scope>NUCLEOTIDE SEQUENCE [LARGE SCALE GENOMIC DNA]</scope>
    <source>
        <strain evidence="1 2">ATCC 27560</strain>
    </source>
</reference>
<accession>A5Z6B0</accession>
<comment type="caution">
    <text evidence="1">The sequence shown here is derived from an EMBL/GenBank/DDBJ whole genome shotgun (WGS) entry which is preliminary data.</text>
</comment>
<dbReference type="eggNOG" id="ENOG5032RGF">
    <property type="taxonomic scope" value="Bacteria"/>
</dbReference>
<protein>
    <submittedName>
        <fullName evidence="1">Uncharacterized protein</fullName>
    </submittedName>
</protein>
<sequence length="407" mass="48346">MERIRENLIKESLMNIRFLAQSEYFNGIHIKDDIILEKEYEQGRFTNLPRVRYYLYYLEENVRKEVMPHSEKVDVFELTDCQYEPEYLYFTEIDDMLDGRQTFNIIKYNITDHTHTKIISLKDNMELYPDQKQIKIFILDDSNLIIQRATLKEFESGYKEFFNYSHLLFNFVKNKQIPISDENIAHNGIDYMFPFNETSCVMKTGNSLFKHNRHDRISKDEAPVESLYVINIQQFISDLQLEQPNLVLSAIDQSFYDATLIRSKKIDKYLIYSKYNYDKNDETVIFYNIETKENFTCINKTTKDHSLLKNATVIEGIPYMITENSSGTQFFNLISNEIDTTYTDEYKIRYINDTTIVSTFIEKSLFGKEKEYVTIHKYPSKRVIVQEKGQYIGAISSNNQTTYIFLK</sequence>
<proteinExistence type="predicted"/>
<dbReference type="STRING" id="411463.EUBVEN_01243"/>
<dbReference type="EMBL" id="AAVL02000033">
    <property type="protein sequence ID" value="EDM51335.1"/>
    <property type="molecule type" value="Genomic_DNA"/>
</dbReference>
<dbReference type="HOGENOM" id="CLU_675685_0_0_9"/>
<evidence type="ECO:0000313" key="2">
    <source>
        <dbReference type="Proteomes" id="UP000006000"/>
    </source>
</evidence>
<evidence type="ECO:0000313" key="1">
    <source>
        <dbReference type="EMBL" id="EDM51335.1"/>
    </source>
</evidence>